<dbReference type="SUPFAM" id="SSF50998">
    <property type="entry name" value="Quinoprotein alcohol dehydrogenase-like"/>
    <property type="match status" value="1"/>
</dbReference>
<dbReference type="InterPro" id="IPR015943">
    <property type="entry name" value="WD40/YVTN_repeat-like_dom_sf"/>
</dbReference>
<dbReference type="Proteomes" id="UP000475532">
    <property type="component" value="Unassembled WGS sequence"/>
</dbReference>
<comment type="caution">
    <text evidence="1">The sequence shown here is derived from an EMBL/GenBank/DDBJ whole genome shotgun (WGS) entry which is preliminary data.</text>
</comment>
<proteinExistence type="predicted"/>
<evidence type="ECO:0008006" key="3">
    <source>
        <dbReference type="Google" id="ProtNLM"/>
    </source>
</evidence>
<dbReference type="RefSeq" id="WP_163060529.1">
    <property type="nucleotide sequence ID" value="NZ_JAAGLI010000768.1"/>
</dbReference>
<dbReference type="InterPro" id="IPR011047">
    <property type="entry name" value="Quinoprotein_ADH-like_sf"/>
</dbReference>
<sequence>MPDSVRAEPLAQGSFDGVAVTAEGAPLAFTSQAARGANTGQLWDLAAGAALGAPIPDFPTDRADWAFGLPAGSPAVAWTHRDRVHVHDLATGSEPVFDGRPDLLGLAVHHGRAGVVAVFGPASDAEVLVWDAVTGERLTEFTLWLGHGTAIDRWILHATPATGPLVGLPGDSAVSLVDVERGEEIATLPALASVPVLTPSPAGLVLVQPTPSALHVRGLDGERAATLETSSPCDHVAAALVEDTLLVTAALRDAPGTILAWDAATLTPSHRIEVPAPVNDLALCPDGTLIAATDAGLHTARLCG</sequence>
<name>A0A6L9QMS3_9ACTN</name>
<protein>
    <recommendedName>
        <fullName evidence="3">WD40 repeat domain-containing protein</fullName>
    </recommendedName>
</protein>
<accession>A0A6L9QMS3</accession>
<dbReference type="EMBL" id="JAAGLI010000768">
    <property type="protein sequence ID" value="NEA26432.1"/>
    <property type="molecule type" value="Genomic_DNA"/>
</dbReference>
<reference evidence="1 2" key="1">
    <citation type="submission" date="2020-01" db="EMBL/GenBank/DDBJ databases">
        <title>Insect and environment-associated Actinomycetes.</title>
        <authorList>
            <person name="Currrie C."/>
            <person name="Chevrette M."/>
            <person name="Carlson C."/>
            <person name="Stubbendieck R."/>
            <person name="Wendt-Pienkowski E."/>
        </authorList>
    </citation>
    <scope>NUCLEOTIDE SEQUENCE [LARGE SCALE GENOMIC DNA]</scope>
    <source>
        <strain evidence="1 2">SID10258</strain>
    </source>
</reference>
<evidence type="ECO:0000313" key="2">
    <source>
        <dbReference type="Proteomes" id="UP000475532"/>
    </source>
</evidence>
<dbReference type="AlphaFoldDB" id="A0A6L9QMS3"/>
<gene>
    <name evidence="1" type="ORF">G3I70_28630</name>
</gene>
<dbReference type="Gene3D" id="2.130.10.10">
    <property type="entry name" value="YVTN repeat-like/Quinoprotein amine dehydrogenase"/>
    <property type="match status" value="1"/>
</dbReference>
<evidence type="ECO:0000313" key="1">
    <source>
        <dbReference type="EMBL" id="NEA26432.1"/>
    </source>
</evidence>
<organism evidence="1 2">
    <name type="scientific">Actinomadura bangladeshensis</name>
    <dbReference type="NCBI Taxonomy" id="453573"/>
    <lineage>
        <taxon>Bacteria</taxon>
        <taxon>Bacillati</taxon>
        <taxon>Actinomycetota</taxon>
        <taxon>Actinomycetes</taxon>
        <taxon>Streptosporangiales</taxon>
        <taxon>Thermomonosporaceae</taxon>
        <taxon>Actinomadura</taxon>
    </lineage>
</organism>